<dbReference type="PANTHER" id="PTHR48414:SF1">
    <property type="entry name" value="POP5 HOMOLOG, RIBONUCLEASE P_MRP SUBUNIT"/>
    <property type="match status" value="1"/>
</dbReference>
<dbReference type="EMBL" id="MU825874">
    <property type="protein sequence ID" value="KAJ7387043.1"/>
    <property type="molecule type" value="Genomic_DNA"/>
</dbReference>
<protein>
    <recommendedName>
        <fullName evidence="5 6">Ribonuclease P/MRP protein subunit POP5</fullName>
    </recommendedName>
</protein>
<comment type="similarity">
    <text evidence="1 6">Belongs to the eukaryotic/archaeal RNase P protein component 2 family.</text>
</comment>
<dbReference type="InterPro" id="IPR016819">
    <property type="entry name" value="RNase_P/MRP_POP5"/>
</dbReference>
<sequence length="177" mass="20449">MVRFKRRYLLVEISFKDGRVDDKIATRLIYDTVKNAVKDSHGDYGMACVARSLQVKYVNPVTGMAFIACSRDYYRMVWSALTFIRTITFKKTAIPCMFRVLHVGGTLVSCQKFLIRHNKSQLLQLLQQCKTPAERQKISKTIKKAEEYEVPLDPKKRKIFSSTAVKILPDEEDFDSN</sequence>
<dbReference type="GO" id="GO:0016787">
    <property type="term" value="F:hydrolase activity"/>
    <property type="evidence" value="ECO:0007669"/>
    <property type="project" value="UniProtKB-KW"/>
</dbReference>
<evidence type="ECO:0000256" key="2">
    <source>
        <dbReference type="ARBA" id="ARBA00022552"/>
    </source>
</evidence>
<gene>
    <name evidence="7" type="primary">POP5</name>
    <name evidence="7" type="ORF">OS493_004007</name>
</gene>
<accession>A0A9X0D635</accession>
<dbReference type="PIRSF" id="PIRSF023803">
    <property type="entry name" value="Ribonuclease_P_prd"/>
    <property type="match status" value="1"/>
</dbReference>
<dbReference type="GO" id="GO:0030677">
    <property type="term" value="C:ribonuclease P complex"/>
    <property type="evidence" value="ECO:0007669"/>
    <property type="project" value="InterPro"/>
</dbReference>
<evidence type="ECO:0000256" key="1">
    <source>
        <dbReference type="ARBA" id="ARBA00010800"/>
    </source>
</evidence>
<dbReference type="GO" id="GO:0005730">
    <property type="term" value="C:nucleolus"/>
    <property type="evidence" value="ECO:0007669"/>
    <property type="project" value="UniProtKB-SubCell"/>
</dbReference>
<comment type="function">
    <text evidence="6">Component of ribonuclease P, a protein complex that generates mature tRNA molecules by cleaving their 5'-ends.</text>
</comment>
<dbReference type="GO" id="GO:0006364">
    <property type="term" value="P:rRNA processing"/>
    <property type="evidence" value="ECO:0007669"/>
    <property type="project" value="UniProtKB-KW"/>
</dbReference>
<name>A0A9X0D635_9CNID</name>
<keyword evidence="3 6" id="KW-0819">tRNA processing</keyword>
<proteinExistence type="inferred from homology"/>
<dbReference type="Proteomes" id="UP001163046">
    <property type="component" value="Unassembled WGS sequence"/>
</dbReference>
<evidence type="ECO:0000313" key="8">
    <source>
        <dbReference type="Proteomes" id="UP001163046"/>
    </source>
</evidence>
<dbReference type="AlphaFoldDB" id="A0A9X0D635"/>
<keyword evidence="7" id="KW-0378">Hydrolase</keyword>
<dbReference type="Gene3D" id="3.30.70.3250">
    <property type="entry name" value="Ribonuclease P, Pop5 subunit"/>
    <property type="match status" value="1"/>
</dbReference>
<dbReference type="GO" id="GO:0033204">
    <property type="term" value="F:ribonuclease P RNA binding"/>
    <property type="evidence" value="ECO:0007669"/>
    <property type="project" value="InterPro"/>
</dbReference>
<dbReference type="SUPFAM" id="SSF160350">
    <property type="entry name" value="Rnp2-like"/>
    <property type="match status" value="1"/>
</dbReference>
<evidence type="ECO:0000313" key="7">
    <source>
        <dbReference type="EMBL" id="KAJ7387043.1"/>
    </source>
</evidence>
<dbReference type="OrthoDB" id="24745at2759"/>
<dbReference type="GO" id="GO:0001682">
    <property type="term" value="P:tRNA 5'-leader removal"/>
    <property type="evidence" value="ECO:0007669"/>
    <property type="project" value="InterPro"/>
</dbReference>
<comment type="subcellular location">
    <subcellularLocation>
        <location evidence="6">Nucleus</location>
        <location evidence="6">Nucleolus</location>
    </subcellularLocation>
</comment>
<keyword evidence="8" id="KW-1185">Reference proteome</keyword>
<evidence type="ECO:0000256" key="3">
    <source>
        <dbReference type="ARBA" id="ARBA00022694"/>
    </source>
</evidence>
<evidence type="ECO:0000256" key="6">
    <source>
        <dbReference type="PIRNR" id="PIRNR023803"/>
    </source>
</evidence>
<dbReference type="PANTHER" id="PTHR48414">
    <property type="entry name" value="POP5 HOMOLOG, RIBONUCLEASE P_MRP SUBUNIT"/>
    <property type="match status" value="1"/>
</dbReference>
<comment type="caution">
    <text evidence="7">The sequence shown here is derived from an EMBL/GenBank/DDBJ whole genome shotgun (WGS) entry which is preliminary data.</text>
</comment>
<dbReference type="Pfam" id="PF01900">
    <property type="entry name" value="RNase_P_Rpp14"/>
    <property type="match status" value="1"/>
</dbReference>
<evidence type="ECO:0000256" key="4">
    <source>
        <dbReference type="ARBA" id="ARBA00023242"/>
    </source>
</evidence>
<reference evidence="7" key="1">
    <citation type="submission" date="2023-01" db="EMBL/GenBank/DDBJ databases">
        <title>Genome assembly of the deep-sea coral Lophelia pertusa.</title>
        <authorList>
            <person name="Herrera S."/>
            <person name="Cordes E."/>
        </authorList>
    </citation>
    <scope>NUCLEOTIDE SEQUENCE</scope>
    <source>
        <strain evidence="7">USNM1676648</strain>
        <tissue evidence="7">Polyp</tissue>
    </source>
</reference>
<dbReference type="InterPro" id="IPR002759">
    <property type="entry name" value="Pop5/Rpp14/Rnp2-like"/>
</dbReference>
<evidence type="ECO:0000256" key="5">
    <source>
        <dbReference type="ARBA" id="ARBA00044198"/>
    </source>
</evidence>
<dbReference type="InterPro" id="IPR038085">
    <property type="entry name" value="Rnp2-like_sf"/>
</dbReference>
<organism evidence="7 8">
    <name type="scientific">Desmophyllum pertusum</name>
    <dbReference type="NCBI Taxonomy" id="174260"/>
    <lineage>
        <taxon>Eukaryota</taxon>
        <taxon>Metazoa</taxon>
        <taxon>Cnidaria</taxon>
        <taxon>Anthozoa</taxon>
        <taxon>Hexacorallia</taxon>
        <taxon>Scleractinia</taxon>
        <taxon>Caryophylliina</taxon>
        <taxon>Caryophylliidae</taxon>
        <taxon>Desmophyllum</taxon>
    </lineage>
</organism>
<keyword evidence="4 6" id="KW-0539">Nucleus</keyword>
<keyword evidence="2" id="KW-0698">rRNA processing</keyword>